<protein>
    <submittedName>
        <fullName evidence="5">3-oxoacyl-ACP synthase</fullName>
    </submittedName>
    <submittedName>
        <fullName evidence="6">3-oxoacyl-[acyl-carrier-protein] synthase-3</fullName>
    </submittedName>
</protein>
<dbReference type="Pfam" id="PF08541">
    <property type="entry name" value="ACP_syn_III_C"/>
    <property type="match status" value="1"/>
</dbReference>
<dbReference type="OrthoDB" id="9815506at2"/>
<evidence type="ECO:0000259" key="4">
    <source>
        <dbReference type="Pfam" id="PF08545"/>
    </source>
</evidence>
<dbReference type="Gene3D" id="3.40.47.10">
    <property type="match status" value="1"/>
</dbReference>
<dbReference type="InterPro" id="IPR013751">
    <property type="entry name" value="ACP_syn_III_N"/>
</dbReference>
<dbReference type="EMBL" id="FTOJ01000008">
    <property type="protein sequence ID" value="SIS98068.1"/>
    <property type="molecule type" value="Genomic_DNA"/>
</dbReference>
<dbReference type="SUPFAM" id="SSF53901">
    <property type="entry name" value="Thiolase-like"/>
    <property type="match status" value="2"/>
</dbReference>
<dbReference type="PANTHER" id="PTHR34069">
    <property type="entry name" value="3-OXOACYL-[ACYL-CARRIER-PROTEIN] SYNTHASE 3"/>
    <property type="match status" value="1"/>
</dbReference>
<evidence type="ECO:0000313" key="5">
    <source>
        <dbReference type="EMBL" id="PQA90525.1"/>
    </source>
</evidence>
<reference evidence="5 8" key="1">
    <citation type="submission" date="2016-11" db="EMBL/GenBank/DDBJ databases">
        <title>Whole genomes of Flavobacteriaceae.</title>
        <authorList>
            <person name="Stine C."/>
            <person name="Li C."/>
            <person name="Tadesse D."/>
        </authorList>
    </citation>
    <scope>NUCLEOTIDE SEQUENCE [LARGE SCALE GENOMIC DNA]</scope>
    <source>
        <strain evidence="5 8">DSM 21068</strain>
    </source>
</reference>
<keyword evidence="8" id="KW-1185">Reference proteome</keyword>
<dbReference type="Pfam" id="PF08545">
    <property type="entry name" value="ACP_syn_III"/>
    <property type="match status" value="1"/>
</dbReference>
<dbReference type="CDD" id="cd00830">
    <property type="entry name" value="KAS_III"/>
    <property type="match status" value="1"/>
</dbReference>
<name>A0A1N7NIJ2_9FLAO</name>
<dbReference type="InterPro" id="IPR016039">
    <property type="entry name" value="Thiolase-like"/>
</dbReference>
<feature type="domain" description="Beta-ketoacyl-[acyl-carrier-protein] synthase III C-terminal" evidence="3">
    <location>
        <begin position="244"/>
        <end position="333"/>
    </location>
</feature>
<reference evidence="6" key="2">
    <citation type="submission" date="2017-01" db="EMBL/GenBank/DDBJ databases">
        <authorList>
            <person name="Mah S.A."/>
            <person name="Swanson W.J."/>
            <person name="Moy G.W."/>
            <person name="Vacquier V.D."/>
        </authorList>
    </citation>
    <scope>NUCLEOTIDE SEQUENCE [LARGE SCALE GENOMIC DNA]</scope>
    <source>
        <strain evidence="6">DSM 21068</strain>
    </source>
</reference>
<evidence type="ECO:0000256" key="2">
    <source>
        <dbReference type="ARBA" id="ARBA00023315"/>
    </source>
</evidence>
<feature type="domain" description="Beta-ketoacyl-[acyl-carrier-protein] synthase III N-terminal" evidence="4">
    <location>
        <begin position="106"/>
        <end position="184"/>
    </location>
</feature>
<dbReference type="AlphaFoldDB" id="A0A1N7NIJ2"/>
<evidence type="ECO:0000259" key="3">
    <source>
        <dbReference type="Pfam" id="PF08541"/>
    </source>
</evidence>
<keyword evidence="2" id="KW-0012">Acyltransferase</keyword>
<reference evidence="7" key="3">
    <citation type="submission" date="2017-01" db="EMBL/GenBank/DDBJ databases">
        <authorList>
            <person name="Varghese N."/>
            <person name="Submissions S."/>
        </authorList>
    </citation>
    <scope>NUCLEOTIDE SEQUENCE [LARGE SCALE GENOMIC DNA]</scope>
    <source>
        <strain evidence="7">DSM 21068</strain>
    </source>
</reference>
<dbReference type="GO" id="GO:0044550">
    <property type="term" value="P:secondary metabolite biosynthetic process"/>
    <property type="evidence" value="ECO:0007669"/>
    <property type="project" value="TreeGrafter"/>
</dbReference>
<dbReference type="InterPro" id="IPR013747">
    <property type="entry name" value="ACP_syn_III_C"/>
</dbReference>
<evidence type="ECO:0000313" key="6">
    <source>
        <dbReference type="EMBL" id="SIS98068.1"/>
    </source>
</evidence>
<evidence type="ECO:0000313" key="8">
    <source>
        <dbReference type="Proteomes" id="UP000238314"/>
    </source>
</evidence>
<proteinExistence type="predicted"/>
<sequence length="338" mass="38161">MGAVLKHVEYIFPDRAYTNDDLSKKFPDYDFSKFDTKVGIKKRYWVNENETALDLAEKACLKLFQYFDKNDVDFIIYCTQSPEYILPTTACILQQRLGLNTSVGAFDFNLGCSGYIYGLSMAKGLVETKQAKNVLLVTAETYSKYLHSDDKSNRGIFGDAATATLVSFDDEKNNIQNFLFGTDGLGYDKLIIKNGAAKNKIETNSEVKEYGSGNKYTDNELYMDGPEIFNFTSAVIPKFTLNLLEKNNLEMEDCNLFIFHQANQFMLDFLRKKIKAPKERFYIDLEDGGNTVSCTIPIALKRWSDAYSGEFPVKNITLVGFGVGLSWGGTVISVDRKL</sequence>
<organism evidence="6 7">
    <name type="scientific">Chryseobacterium piscicola</name>
    <dbReference type="NCBI Taxonomy" id="551459"/>
    <lineage>
        <taxon>Bacteria</taxon>
        <taxon>Pseudomonadati</taxon>
        <taxon>Bacteroidota</taxon>
        <taxon>Flavobacteriia</taxon>
        <taxon>Flavobacteriales</taxon>
        <taxon>Weeksellaceae</taxon>
        <taxon>Chryseobacterium group</taxon>
        <taxon>Chryseobacterium</taxon>
    </lineage>
</organism>
<accession>A0A1N7NIJ2</accession>
<dbReference type="Proteomes" id="UP000238314">
    <property type="component" value="Unassembled WGS sequence"/>
</dbReference>
<evidence type="ECO:0000256" key="1">
    <source>
        <dbReference type="ARBA" id="ARBA00022679"/>
    </source>
</evidence>
<dbReference type="PANTHER" id="PTHR34069:SF2">
    <property type="entry name" value="BETA-KETOACYL-[ACYL-CARRIER-PROTEIN] SYNTHASE III"/>
    <property type="match status" value="1"/>
</dbReference>
<gene>
    <name evidence="5" type="ORF">B0A70_14470</name>
    <name evidence="6" type="ORF">SAMN05421796_10828</name>
</gene>
<dbReference type="Proteomes" id="UP000186246">
    <property type="component" value="Unassembled WGS sequence"/>
</dbReference>
<dbReference type="EMBL" id="MUGO01000024">
    <property type="protein sequence ID" value="PQA90525.1"/>
    <property type="molecule type" value="Genomic_DNA"/>
</dbReference>
<dbReference type="GO" id="GO:0004315">
    <property type="term" value="F:3-oxoacyl-[acyl-carrier-protein] synthase activity"/>
    <property type="evidence" value="ECO:0007669"/>
    <property type="project" value="InterPro"/>
</dbReference>
<dbReference type="RefSeq" id="WP_076452255.1">
    <property type="nucleotide sequence ID" value="NZ_FTOJ01000008.1"/>
</dbReference>
<dbReference type="GO" id="GO:0006633">
    <property type="term" value="P:fatty acid biosynthetic process"/>
    <property type="evidence" value="ECO:0007669"/>
    <property type="project" value="InterPro"/>
</dbReference>
<keyword evidence="1" id="KW-0808">Transferase</keyword>
<evidence type="ECO:0000313" key="7">
    <source>
        <dbReference type="Proteomes" id="UP000186246"/>
    </source>
</evidence>
<dbReference type="STRING" id="551459.SAMN05421796_10828"/>